<evidence type="ECO:0000313" key="1">
    <source>
        <dbReference type="EMBL" id="OIK06863.1"/>
    </source>
</evidence>
<dbReference type="AlphaFoldDB" id="A0A1S2QMH8"/>
<sequence>MNAEPNADLAELSSYDLFYVHFDERHCSATLGFTDQAGHEAFEFFLVFTEVRNVTVRGWAAPGRKNVQLRRTGDGIMMSAEAEGSALSFRAADLSVQRARSFRAWPQEG</sequence>
<dbReference type="RefSeq" id="WP_071379526.1">
    <property type="nucleotide sequence ID" value="NZ_MLYO01000012.1"/>
</dbReference>
<accession>A0A1S2QMH8</accession>
<evidence type="ECO:0000313" key="2">
    <source>
        <dbReference type="Proteomes" id="UP000179642"/>
    </source>
</evidence>
<dbReference type="EMBL" id="MLYO01000012">
    <property type="protein sequence ID" value="OIK06863.1"/>
    <property type="molecule type" value="Genomic_DNA"/>
</dbReference>
<keyword evidence="2" id="KW-1185">Reference proteome</keyword>
<dbReference type="OrthoDB" id="4229595at2"/>
<name>A0A1S2QMH8_9ACTN</name>
<gene>
    <name evidence="1" type="ORF">BIV23_05070</name>
</gene>
<organism evidence="1 2">
    <name type="scientific">Streptomyces monashensis</name>
    <dbReference type="NCBI Taxonomy" id="1678012"/>
    <lineage>
        <taxon>Bacteria</taxon>
        <taxon>Bacillati</taxon>
        <taxon>Actinomycetota</taxon>
        <taxon>Actinomycetes</taxon>
        <taxon>Kitasatosporales</taxon>
        <taxon>Streptomycetaceae</taxon>
        <taxon>Streptomyces</taxon>
    </lineage>
</organism>
<comment type="caution">
    <text evidence="1">The sequence shown here is derived from an EMBL/GenBank/DDBJ whole genome shotgun (WGS) entry which is preliminary data.</text>
</comment>
<dbReference type="Proteomes" id="UP000179642">
    <property type="component" value="Unassembled WGS sequence"/>
</dbReference>
<reference evidence="1 2" key="1">
    <citation type="submission" date="2016-10" db="EMBL/GenBank/DDBJ databases">
        <title>Genome sequence of Streptomyces sp. MUSC 1.</title>
        <authorList>
            <person name="Lee L.-H."/>
            <person name="Ser H.-L."/>
            <person name="Law J.W.-F."/>
        </authorList>
    </citation>
    <scope>NUCLEOTIDE SEQUENCE [LARGE SCALE GENOMIC DNA]</scope>
    <source>
        <strain evidence="1 2">MUSC 1</strain>
    </source>
</reference>
<proteinExistence type="predicted"/>
<protein>
    <submittedName>
        <fullName evidence="1">Uncharacterized protein</fullName>
    </submittedName>
</protein>